<gene>
    <name evidence="5" type="primary">PP2D1</name>
</gene>
<dbReference type="CDD" id="cd00143">
    <property type="entry name" value="PP2Cc"/>
    <property type="match status" value="1"/>
</dbReference>
<dbReference type="RefSeq" id="XP_020842861.1">
    <property type="nucleotide sequence ID" value="XM_020987202.1"/>
</dbReference>
<dbReference type="PANTHER" id="PTHR13832:SF837">
    <property type="entry name" value="PROTEIN PHOSPHATASE 2C-LIKE DOMAIN-CONTAINING PROTEIN 1"/>
    <property type="match status" value="1"/>
</dbReference>
<proteinExistence type="inferred from homology"/>
<dbReference type="Gene3D" id="3.60.40.10">
    <property type="entry name" value="PPM-type phosphatase domain"/>
    <property type="match status" value="1"/>
</dbReference>
<dbReference type="Proteomes" id="UP000515140">
    <property type="component" value="Unplaced"/>
</dbReference>
<dbReference type="SMART" id="SM00332">
    <property type="entry name" value="PP2Cc"/>
    <property type="match status" value="1"/>
</dbReference>
<evidence type="ECO:0000256" key="2">
    <source>
        <dbReference type="SAM" id="MobiDB-lite"/>
    </source>
</evidence>
<protein>
    <submittedName>
        <fullName evidence="5">Protein phosphatase 2C-like domain-containing protein 1</fullName>
    </submittedName>
</protein>
<dbReference type="PROSITE" id="PS51746">
    <property type="entry name" value="PPM_2"/>
    <property type="match status" value="1"/>
</dbReference>
<dbReference type="AlphaFoldDB" id="A0A6P5KE80"/>
<feature type="domain" description="PPM-type phosphatase" evidence="3">
    <location>
        <begin position="187"/>
        <end position="662"/>
    </location>
</feature>
<organism evidence="4 5">
    <name type="scientific">Phascolarctos cinereus</name>
    <name type="common">Koala</name>
    <dbReference type="NCBI Taxonomy" id="38626"/>
    <lineage>
        <taxon>Eukaryota</taxon>
        <taxon>Metazoa</taxon>
        <taxon>Chordata</taxon>
        <taxon>Craniata</taxon>
        <taxon>Vertebrata</taxon>
        <taxon>Euteleostomi</taxon>
        <taxon>Mammalia</taxon>
        <taxon>Metatheria</taxon>
        <taxon>Diprotodontia</taxon>
        <taxon>Phascolarctidae</taxon>
        <taxon>Phascolarctos</taxon>
    </lineage>
</organism>
<evidence type="ECO:0000259" key="3">
    <source>
        <dbReference type="PROSITE" id="PS51746"/>
    </source>
</evidence>
<dbReference type="PANTHER" id="PTHR13832">
    <property type="entry name" value="PROTEIN PHOSPHATASE 2C"/>
    <property type="match status" value="1"/>
</dbReference>
<evidence type="ECO:0000313" key="4">
    <source>
        <dbReference type="Proteomes" id="UP000515140"/>
    </source>
</evidence>
<evidence type="ECO:0000313" key="5">
    <source>
        <dbReference type="RefSeq" id="XP_020842861.1"/>
    </source>
</evidence>
<feature type="compositionally biased region" description="Basic and acidic residues" evidence="2">
    <location>
        <begin position="573"/>
        <end position="582"/>
    </location>
</feature>
<feature type="compositionally biased region" description="Polar residues" evidence="2">
    <location>
        <begin position="551"/>
        <end position="572"/>
    </location>
</feature>
<accession>A0A6P5KE80</accession>
<dbReference type="InterPro" id="IPR015655">
    <property type="entry name" value="PP2C"/>
</dbReference>
<dbReference type="KEGG" id="pcw:110209032"/>
<name>A0A6P5KE80_PHACI</name>
<dbReference type="CTD" id="151649"/>
<dbReference type="InterPro" id="IPR036457">
    <property type="entry name" value="PPM-type-like_dom_sf"/>
</dbReference>
<feature type="region of interest" description="Disordered" evidence="2">
    <location>
        <begin position="551"/>
        <end position="589"/>
    </location>
</feature>
<dbReference type="FunCoup" id="A0A6P5KE80">
    <property type="interactions" value="16"/>
</dbReference>
<dbReference type="InterPro" id="IPR001932">
    <property type="entry name" value="PPM-type_phosphatase-like_dom"/>
</dbReference>
<dbReference type="InParanoid" id="A0A6P5KE80"/>
<dbReference type="GeneID" id="110209032"/>
<comment type="similarity">
    <text evidence="1">Belongs to the PP2C family.</text>
</comment>
<dbReference type="Pfam" id="PF00481">
    <property type="entry name" value="PP2C"/>
    <property type="match status" value="1"/>
</dbReference>
<evidence type="ECO:0000256" key="1">
    <source>
        <dbReference type="ARBA" id="ARBA00006702"/>
    </source>
</evidence>
<reference evidence="5" key="1">
    <citation type="submission" date="2025-08" db="UniProtKB">
        <authorList>
            <consortium name="RefSeq"/>
        </authorList>
    </citation>
    <scope>IDENTIFICATION</scope>
    <source>
        <tissue evidence="5">Spleen</tissue>
    </source>
</reference>
<sequence length="687" mass="77992">MSENLSGLLRRSKLPNVSKISIKEERELEADTKSESSVFQRESSEFSISGTFQKAEAGTPQNTPLFKRSSHKFRDAYRLTIPCSLCHQELRPSEFFAHKRQHKAIAVMGYKMTAGEKTERHKVITQRHFLISTLIEAYLYNEKTRQNIDNACELLCMQHIPSYYKILRNSFNSSVHLRKTKNPLINAVAICEDQNKSWRSVMEDRYTFQGRYGKKSNACFFGLFDGHHGSMAAEITAVELPKFFLDQLAQYDYSYKLTKREQRFVGSFDTVFKEAYRRQEYLFSSQKRKISASSYDYEWIHRAFAKAFWRMDRVLKLGRKEASNFYWSGCSAVACLLECGDDFGSSTTWQTFNFTEDSEMEMEEEKGFQRSKQFESNFGVLHIANVGNVHVVLCKGGQAYLLTKEHTTRSLSERHRVLKEGGKISSNEPNGFTEGIVQITRGLGFHGNPNLRKSVIPVPQAISVPIDDTCQFLIVATTGLWNVIDKNEAAAIAMSLFSIYEEIYKTTKQEMYRPLLHRVPFLPSISSSTTSIPDSKIKLLYSNTSAFLQKTSQQSTNENSQVNSKKGSSPTLERSDKHKDSKSTLNSKTEISSSRPFYLYGIEDSDETNSSTSHESSNSSIAEEEINRNFFDYAAEYVSHGLVKAALTAGSRENITVLVIILNGCGYQLCGSEIRSTFSSGSQKHVP</sequence>
<keyword evidence="4" id="KW-1185">Reference proteome</keyword>
<dbReference type="SUPFAM" id="SSF81606">
    <property type="entry name" value="PP2C-like"/>
    <property type="match status" value="1"/>
</dbReference>
<dbReference type="GO" id="GO:0004722">
    <property type="term" value="F:protein serine/threonine phosphatase activity"/>
    <property type="evidence" value="ECO:0007669"/>
    <property type="project" value="InterPro"/>
</dbReference>